<evidence type="ECO:0000256" key="5">
    <source>
        <dbReference type="ARBA" id="ARBA00022490"/>
    </source>
</evidence>
<evidence type="ECO:0000256" key="2">
    <source>
        <dbReference type="ARBA" id="ARBA00004996"/>
    </source>
</evidence>
<comment type="subcellular location">
    <subcellularLocation>
        <location evidence="1">Cytoplasm</location>
    </subcellularLocation>
</comment>
<reference evidence="19 20" key="1">
    <citation type="journal article" date="2013" name="PLoS Genet.">
        <title>Genomic mechanisms accounting for the adaptation to parasitism in nematode-trapping fungi.</title>
        <authorList>
            <person name="Meerupati T."/>
            <person name="Andersson K.M."/>
            <person name="Friman E."/>
            <person name="Kumar D."/>
            <person name="Tunlid A."/>
            <person name="Ahren D."/>
        </authorList>
    </citation>
    <scope>NUCLEOTIDE SEQUENCE [LARGE SCALE GENOMIC DNA]</scope>
    <source>
        <strain evidence="19 20">CBS 200.50</strain>
    </source>
</reference>
<dbReference type="EC" id="2.7.6.1" evidence="4"/>
<keyword evidence="10" id="KW-0547">Nucleotide-binding</keyword>
<evidence type="ECO:0000256" key="4">
    <source>
        <dbReference type="ARBA" id="ARBA00013247"/>
    </source>
</evidence>
<evidence type="ECO:0000259" key="18">
    <source>
        <dbReference type="Pfam" id="PF13793"/>
    </source>
</evidence>
<evidence type="ECO:0000256" key="10">
    <source>
        <dbReference type="ARBA" id="ARBA00022741"/>
    </source>
</evidence>
<evidence type="ECO:0000256" key="14">
    <source>
        <dbReference type="ARBA" id="ARBA00040334"/>
    </source>
</evidence>
<dbReference type="CDD" id="cd06223">
    <property type="entry name" value="PRTases_typeI"/>
    <property type="match status" value="1"/>
</dbReference>
<evidence type="ECO:0000313" key="20">
    <source>
        <dbReference type="Proteomes" id="UP000015100"/>
    </source>
</evidence>
<evidence type="ECO:0000256" key="13">
    <source>
        <dbReference type="ARBA" id="ARBA00022842"/>
    </source>
</evidence>
<dbReference type="GO" id="GO:0005737">
    <property type="term" value="C:cytoplasm"/>
    <property type="evidence" value="ECO:0007669"/>
    <property type="project" value="UniProtKB-SubCell"/>
</dbReference>
<evidence type="ECO:0000256" key="7">
    <source>
        <dbReference type="ARBA" id="ARBA00022679"/>
    </source>
</evidence>
<dbReference type="GO" id="GO:0006015">
    <property type="term" value="P:5-phosphoribose 1-diphosphate biosynthetic process"/>
    <property type="evidence" value="ECO:0007669"/>
    <property type="project" value="EnsemblFungi"/>
</dbReference>
<evidence type="ECO:0000256" key="8">
    <source>
        <dbReference type="ARBA" id="ARBA00022723"/>
    </source>
</evidence>
<dbReference type="EMBL" id="AQGS01000050">
    <property type="protein sequence ID" value="EPS44353.1"/>
    <property type="molecule type" value="Genomic_DNA"/>
</dbReference>
<feature type="region of interest" description="Disordered" evidence="17">
    <location>
        <begin position="204"/>
        <end position="343"/>
    </location>
</feature>
<dbReference type="Gene3D" id="3.40.50.2020">
    <property type="match status" value="4"/>
</dbReference>
<keyword evidence="9" id="KW-0545">Nucleotide biosynthesis</keyword>
<keyword evidence="13" id="KW-0460">Magnesium</keyword>
<gene>
    <name evidence="19" type="ORF">H072_1660</name>
</gene>
<keyword evidence="7" id="KW-0808">Transferase</keyword>
<dbReference type="eggNOG" id="KOG1448">
    <property type="taxonomic scope" value="Eukaryota"/>
</dbReference>
<feature type="domain" description="Ribose-phosphate pyrophosphokinase N-terminal" evidence="18">
    <location>
        <begin position="5"/>
        <end position="120"/>
    </location>
</feature>
<keyword evidence="11" id="KW-0418">Kinase</keyword>
<proteinExistence type="inferred from homology"/>
<name>S8BY16_DACHA</name>
<feature type="compositionally biased region" description="Acidic residues" evidence="17">
    <location>
        <begin position="330"/>
        <end position="343"/>
    </location>
</feature>
<evidence type="ECO:0000313" key="19">
    <source>
        <dbReference type="EMBL" id="EPS44353.1"/>
    </source>
</evidence>
<dbReference type="AlphaFoldDB" id="S8BY16"/>
<dbReference type="HOGENOM" id="CLU_033546_1_2_1"/>
<dbReference type="OrthoDB" id="413572at2759"/>
<dbReference type="FunFam" id="3.40.50.2020:FF:000017">
    <property type="entry name" value="Ribose-phosphate pyrophosphokinase 1"/>
    <property type="match status" value="1"/>
</dbReference>
<sequence>MRRVQIFSGSSNPALCDAICERLGRTPSKCELKKFANGETSVQVGCSIREQDVFIVQGGGAKVNDAIMETLILISACKGGSANKVTAVLPYFPYSKQSKKKSHRGAITARMLANLLTVAGVDHVITVDLHASQMKGFFSRPVDNLSAEPIIAKWIRQNVSNWREAVCVSKNPGGTKRVTSLADALKLNFALITTDKRRAIHDSALQSRRHSPAQSEAGNNGNGTVETGTNDKSAESLEVVSKPQSEKSQAGREAAGSDTLPFRRQGLSTYLQHQRSGSSESSPRHLGLNTHASHRNVPHPDSHMSPHHSHHHSISSLSGHPLKEQHNGIPEDEEEDEEDAYNDDQVSDVTTGRLVQGHVVDDDYPSPSMTASVVLEREDEGNLNHMMSSIYSTTSSVVGRDSHALGGVDADASDEDDEAQDQVERMITLVGEVRNKTIFIVDDMFDRAGSWVAAAELAVKRCGAKKVYCIATHGLFGYGTLDEMEECKCIDKIVVTNSFPLGEEVTRKYKKLIVIDISHLLSEAIRRNHHGETITPLYNYYWD</sequence>
<dbReference type="GO" id="GO:0005524">
    <property type="term" value="F:ATP binding"/>
    <property type="evidence" value="ECO:0007669"/>
    <property type="project" value="UniProtKB-KW"/>
</dbReference>
<dbReference type="FunFam" id="3.40.50.2020:FF:000043">
    <property type="entry name" value="Ribose-phosphate pyrophosphokinase 1"/>
    <property type="match status" value="1"/>
</dbReference>
<keyword evidence="8" id="KW-0479">Metal-binding</keyword>
<evidence type="ECO:0000256" key="17">
    <source>
        <dbReference type="SAM" id="MobiDB-lite"/>
    </source>
</evidence>
<dbReference type="Pfam" id="PF13793">
    <property type="entry name" value="Pribosyltran_N"/>
    <property type="match status" value="1"/>
</dbReference>
<evidence type="ECO:0000256" key="16">
    <source>
        <dbReference type="ARBA" id="ARBA00077829"/>
    </source>
</evidence>
<dbReference type="STRING" id="1284197.S8BY16"/>
<dbReference type="InterPro" id="IPR005946">
    <property type="entry name" value="Rib-P_diPkinase"/>
</dbReference>
<dbReference type="Proteomes" id="UP000015100">
    <property type="component" value="Unassembled WGS sequence"/>
</dbReference>
<keyword evidence="20" id="KW-1185">Reference proteome</keyword>
<accession>S8BY16</accession>
<evidence type="ECO:0000256" key="12">
    <source>
        <dbReference type="ARBA" id="ARBA00022840"/>
    </source>
</evidence>
<reference evidence="20" key="2">
    <citation type="submission" date="2013-04" db="EMBL/GenBank/DDBJ databases">
        <title>Genomic mechanisms accounting for the adaptation to parasitism in nematode-trapping fungi.</title>
        <authorList>
            <person name="Ahren D.G."/>
        </authorList>
    </citation>
    <scope>NUCLEOTIDE SEQUENCE [LARGE SCALE GENOMIC DNA]</scope>
    <source>
        <strain evidence="20">CBS 200.50</strain>
    </source>
</reference>
<keyword evidence="12" id="KW-0067">ATP-binding</keyword>
<evidence type="ECO:0000256" key="9">
    <source>
        <dbReference type="ARBA" id="ARBA00022727"/>
    </source>
</evidence>
<dbReference type="SMART" id="SM01400">
    <property type="entry name" value="Pribosyltran_N"/>
    <property type="match status" value="1"/>
</dbReference>
<keyword evidence="6" id="KW-0597">Phosphoprotein</keyword>
<dbReference type="OMA" id="CKMKKHR"/>
<dbReference type="InterPro" id="IPR029057">
    <property type="entry name" value="PRTase-like"/>
</dbReference>
<evidence type="ECO:0000256" key="6">
    <source>
        <dbReference type="ARBA" id="ARBA00022553"/>
    </source>
</evidence>
<protein>
    <recommendedName>
        <fullName evidence="14">Ribose-phosphate pyrophosphokinase 1</fullName>
        <ecNumber evidence="4">2.7.6.1</ecNumber>
    </recommendedName>
    <alternativeName>
        <fullName evidence="16">Phosphoribosyl pyrophosphate synthase 1</fullName>
    </alternativeName>
</protein>
<dbReference type="GO" id="GO:0006164">
    <property type="term" value="P:purine nucleotide biosynthetic process"/>
    <property type="evidence" value="ECO:0007669"/>
    <property type="project" value="TreeGrafter"/>
</dbReference>
<dbReference type="Pfam" id="PF14572">
    <property type="entry name" value="Pribosyl_synth"/>
    <property type="match status" value="1"/>
</dbReference>
<dbReference type="GO" id="GO:0016301">
    <property type="term" value="F:kinase activity"/>
    <property type="evidence" value="ECO:0007669"/>
    <property type="project" value="UniProtKB-KW"/>
</dbReference>
<dbReference type="InterPro" id="IPR000836">
    <property type="entry name" value="PRTase_dom"/>
</dbReference>
<evidence type="ECO:0000256" key="11">
    <source>
        <dbReference type="ARBA" id="ARBA00022777"/>
    </source>
</evidence>
<dbReference type="GO" id="GO:0000287">
    <property type="term" value="F:magnesium ion binding"/>
    <property type="evidence" value="ECO:0007669"/>
    <property type="project" value="InterPro"/>
</dbReference>
<evidence type="ECO:0000256" key="15">
    <source>
        <dbReference type="ARBA" id="ARBA00049535"/>
    </source>
</evidence>
<comment type="pathway">
    <text evidence="2">Metabolic intermediate biosynthesis; 5-phospho-alpha-D-ribose 1-diphosphate biosynthesis; 5-phospho-alpha-D-ribose 1-diphosphate from D-ribose 5-phosphate (route I): step 1/1.</text>
</comment>
<dbReference type="PANTHER" id="PTHR10210">
    <property type="entry name" value="RIBOSE-PHOSPHATE DIPHOSPHOKINASE FAMILY MEMBER"/>
    <property type="match status" value="1"/>
</dbReference>
<evidence type="ECO:0000256" key="1">
    <source>
        <dbReference type="ARBA" id="ARBA00004496"/>
    </source>
</evidence>
<comment type="similarity">
    <text evidence="3">Belongs to the ribose-phosphate pyrophosphokinase family.</text>
</comment>
<dbReference type="SUPFAM" id="SSF53271">
    <property type="entry name" value="PRTase-like"/>
    <property type="match status" value="2"/>
</dbReference>
<dbReference type="PANTHER" id="PTHR10210:SF57">
    <property type="entry name" value="RIBOSE-PHOSPHATE DIPHOSPHOKINASE"/>
    <property type="match status" value="1"/>
</dbReference>
<feature type="compositionally biased region" description="Low complexity" evidence="17">
    <location>
        <begin position="218"/>
        <end position="230"/>
    </location>
</feature>
<organism evidence="19 20">
    <name type="scientific">Dactylellina haptotyla (strain CBS 200.50)</name>
    <name type="common">Nematode-trapping fungus</name>
    <name type="synonym">Monacrosporium haptotylum</name>
    <dbReference type="NCBI Taxonomy" id="1284197"/>
    <lineage>
        <taxon>Eukaryota</taxon>
        <taxon>Fungi</taxon>
        <taxon>Dikarya</taxon>
        <taxon>Ascomycota</taxon>
        <taxon>Pezizomycotina</taxon>
        <taxon>Orbiliomycetes</taxon>
        <taxon>Orbiliales</taxon>
        <taxon>Orbiliaceae</taxon>
        <taxon>Dactylellina</taxon>
    </lineage>
</organism>
<dbReference type="InterPro" id="IPR029099">
    <property type="entry name" value="Pribosyltran_N"/>
</dbReference>
<comment type="catalytic activity">
    <reaction evidence="15">
        <text>D-ribose 5-phosphate + ATP = 5-phospho-alpha-D-ribose 1-diphosphate + AMP + H(+)</text>
        <dbReference type="Rhea" id="RHEA:15609"/>
        <dbReference type="ChEBI" id="CHEBI:15378"/>
        <dbReference type="ChEBI" id="CHEBI:30616"/>
        <dbReference type="ChEBI" id="CHEBI:58017"/>
        <dbReference type="ChEBI" id="CHEBI:78346"/>
        <dbReference type="ChEBI" id="CHEBI:456215"/>
        <dbReference type="EC" id="2.7.6.1"/>
    </reaction>
</comment>
<feature type="compositionally biased region" description="Polar residues" evidence="17">
    <location>
        <begin position="266"/>
        <end position="281"/>
    </location>
</feature>
<comment type="caution">
    <text evidence="19">The sequence shown here is derived from an EMBL/GenBank/DDBJ whole genome shotgun (WGS) entry which is preliminary data.</text>
</comment>
<dbReference type="GO" id="GO:0004749">
    <property type="term" value="F:ribose phosphate diphosphokinase activity"/>
    <property type="evidence" value="ECO:0007669"/>
    <property type="project" value="UniProtKB-EC"/>
</dbReference>
<dbReference type="NCBIfam" id="TIGR01251">
    <property type="entry name" value="ribP_PPkin"/>
    <property type="match status" value="1"/>
</dbReference>
<keyword evidence="5" id="KW-0963">Cytoplasm</keyword>
<dbReference type="GO" id="GO:0002189">
    <property type="term" value="C:ribose phosphate diphosphokinase complex"/>
    <property type="evidence" value="ECO:0007669"/>
    <property type="project" value="EnsemblFungi"/>
</dbReference>
<evidence type="ECO:0000256" key="3">
    <source>
        <dbReference type="ARBA" id="ARBA00006478"/>
    </source>
</evidence>